<accession>A0ABV6IMG3</accession>
<evidence type="ECO:0000313" key="5">
    <source>
        <dbReference type="Proteomes" id="UP001589789"/>
    </source>
</evidence>
<dbReference type="InterPro" id="IPR016181">
    <property type="entry name" value="Acyl_CoA_acyltransferase"/>
</dbReference>
<protein>
    <submittedName>
        <fullName evidence="4">GNAT family N-acetyltransferase</fullName>
        <ecNumber evidence="4">2.3.1.-</ecNumber>
    </submittedName>
</protein>
<comment type="caution">
    <text evidence="4">The sequence shown here is derived from an EMBL/GenBank/DDBJ whole genome shotgun (WGS) entry which is preliminary data.</text>
</comment>
<dbReference type="GO" id="GO:0016746">
    <property type="term" value="F:acyltransferase activity"/>
    <property type="evidence" value="ECO:0007669"/>
    <property type="project" value="UniProtKB-KW"/>
</dbReference>
<dbReference type="EC" id="2.3.1.-" evidence="4"/>
<dbReference type="InterPro" id="IPR000182">
    <property type="entry name" value="GNAT_dom"/>
</dbReference>
<keyword evidence="1 4" id="KW-0808">Transferase</keyword>
<proteinExistence type="predicted"/>
<sequence>MATGTRYGVDFRAALPADSADLAALLGGEAQGTARSMALRLEAVARDPASTVLVATGWNGAVIGVVALSRHPTLSADRPLARITALVVAEEERRNGIGRLLIKAGAQAARAAGCDLLEASAPPGPGAAFLGALGFHAAGESLVRPLRKRGEAP</sequence>
<dbReference type="Proteomes" id="UP001589789">
    <property type="component" value="Unassembled WGS sequence"/>
</dbReference>
<feature type="domain" description="N-acetyltransferase" evidence="3">
    <location>
        <begin position="9"/>
        <end position="151"/>
    </location>
</feature>
<reference evidence="4 5" key="1">
    <citation type="submission" date="2024-09" db="EMBL/GenBank/DDBJ databases">
        <authorList>
            <person name="Sun Q."/>
            <person name="Mori K."/>
        </authorList>
    </citation>
    <scope>NUCLEOTIDE SEQUENCE [LARGE SCALE GENOMIC DNA]</scope>
    <source>
        <strain evidence="4 5">CCM 7468</strain>
    </source>
</reference>
<dbReference type="SUPFAM" id="SSF55729">
    <property type="entry name" value="Acyl-CoA N-acyltransferases (Nat)"/>
    <property type="match status" value="1"/>
</dbReference>
<dbReference type="Pfam" id="PF00583">
    <property type="entry name" value="Acetyltransf_1"/>
    <property type="match status" value="1"/>
</dbReference>
<dbReference type="InterPro" id="IPR050832">
    <property type="entry name" value="Bact_Acetyltransf"/>
</dbReference>
<dbReference type="EMBL" id="JBHLVZ010000002">
    <property type="protein sequence ID" value="MFC0384799.1"/>
    <property type="molecule type" value="Genomic_DNA"/>
</dbReference>
<dbReference type="PROSITE" id="PS51186">
    <property type="entry name" value="GNAT"/>
    <property type="match status" value="1"/>
</dbReference>
<evidence type="ECO:0000256" key="1">
    <source>
        <dbReference type="ARBA" id="ARBA00022679"/>
    </source>
</evidence>
<dbReference type="Gene3D" id="3.40.630.30">
    <property type="match status" value="1"/>
</dbReference>
<keyword evidence="2 4" id="KW-0012">Acyltransferase</keyword>
<name>A0ABV6IMG3_9PROT</name>
<evidence type="ECO:0000256" key="2">
    <source>
        <dbReference type="ARBA" id="ARBA00023315"/>
    </source>
</evidence>
<dbReference type="PANTHER" id="PTHR43877">
    <property type="entry name" value="AMINOALKYLPHOSPHONATE N-ACETYLTRANSFERASE-RELATED-RELATED"/>
    <property type="match status" value="1"/>
</dbReference>
<keyword evidence="5" id="KW-1185">Reference proteome</keyword>
<evidence type="ECO:0000313" key="4">
    <source>
        <dbReference type="EMBL" id="MFC0384799.1"/>
    </source>
</evidence>
<dbReference type="CDD" id="cd04301">
    <property type="entry name" value="NAT_SF"/>
    <property type="match status" value="1"/>
</dbReference>
<dbReference type="RefSeq" id="WP_377048917.1">
    <property type="nucleotide sequence ID" value="NZ_JBHLVZ010000002.1"/>
</dbReference>
<evidence type="ECO:0000259" key="3">
    <source>
        <dbReference type="PROSITE" id="PS51186"/>
    </source>
</evidence>
<organism evidence="4 5">
    <name type="scientific">Muricoccus vinaceus</name>
    <dbReference type="NCBI Taxonomy" id="424704"/>
    <lineage>
        <taxon>Bacteria</taxon>
        <taxon>Pseudomonadati</taxon>
        <taxon>Pseudomonadota</taxon>
        <taxon>Alphaproteobacteria</taxon>
        <taxon>Acetobacterales</taxon>
        <taxon>Roseomonadaceae</taxon>
        <taxon>Muricoccus</taxon>
    </lineage>
</organism>
<dbReference type="PANTHER" id="PTHR43877:SF1">
    <property type="entry name" value="ACETYLTRANSFERASE"/>
    <property type="match status" value="1"/>
</dbReference>
<gene>
    <name evidence="4" type="ORF">ACFFIC_04445</name>
</gene>